<dbReference type="GeneID" id="70228279"/>
<evidence type="ECO:0000313" key="2">
    <source>
        <dbReference type="EMBL" id="KAH7269260.1"/>
    </source>
</evidence>
<dbReference type="EMBL" id="JAGMUX010000001">
    <property type="protein sequence ID" value="KAH7269260.1"/>
    <property type="molecule type" value="Genomic_DNA"/>
</dbReference>
<dbReference type="Proteomes" id="UP000720189">
    <property type="component" value="Unassembled WGS sequence"/>
</dbReference>
<dbReference type="RefSeq" id="XP_046056028.1">
    <property type="nucleotide sequence ID" value="XM_046198325.1"/>
</dbReference>
<protein>
    <submittedName>
        <fullName evidence="2">Uncharacterized protein</fullName>
    </submittedName>
</protein>
<dbReference type="OrthoDB" id="5153231at2759"/>
<sequence length="602" mass="68881">MPYHRECFLVVGAQSCHSVAAATYPGLPFEGYQRLEHRRRRWLKDTFARDLFQVLRGRVPQEVCGNIAVYFARERAIRVFQQHWLQNHPLRQGNISVPVHRGVTLWAQYVHYEGNRYIRSFSYDSRGGDEDVVLDWNTEKLPNVFIRHSGLGVNKIIVTEDDEAPNVEQVEGGMFYLKATLDGVKIRHLGIVKSPDRFLEFQYDGPCEIRWAIPPAPVKHSPKIPLPKDLDSQFVRAFDWNKPGTLGYSFLVLGDVILHFNSHQAGTSAAPEDYDRFGIYPVTRLYLAMSPGESVSELWVRTYYETHSTLIVVTNYSRSFVVGTQADLPSATYHAIAKLPQNKPCRMFHAESYYCDIAWLHFDSVSTWRHPEKRQIQSIWGSALEWPTHLFPRHRPAYYTSAKLDGVREITPCMMLPLWYHGQGEKITGLLLSYTNGTRSSVGEVRPDRLGTPKAVISDTMFIQYKGTSQDVLEANRHLVEFGIDWFGFSEPLSSVSSDEKIDNVDDESHERTTSPRQGMILAKTGIITSLSNPDDYYELLYDKRSTLKDEMRHVLAEHATMARQEPIVKSLSILVGDVGPDNLERVYQNAENNDNYDIFGL</sequence>
<dbReference type="AlphaFoldDB" id="A0A9P9R8S6"/>
<accession>A0A9P9R8S6</accession>
<comment type="caution">
    <text evidence="2">The sequence shown here is derived from an EMBL/GenBank/DDBJ whole genome shotgun (WGS) entry which is preliminary data.</text>
</comment>
<proteinExistence type="predicted"/>
<feature type="region of interest" description="Disordered" evidence="1">
    <location>
        <begin position="495"/>
        <end position="515"/>
    </location>
</feature>
<reference evidence="2" key="1">
    <citation type="journal article" date="2021" name="Nat. Commun.">
        <title>Genetic determinants of endophytism in the Arabidopsis root mycobiome.</title>
        <authorList>
            <person name="Mesny F."/>
            <person name="Miyauchi S."/>
            <person name="Thiergart T."/>
            <person name="Pickel B."/>
            <person name="Atanasova L."/>
            <person name="Karlsson M."/>
            <person name="Huettel B."/>
            <person name="Barry K.W."/>
            <person name="Haridas S."/>
            <person name="Chen C."/>
            <person name="Bauer D."/>
            <person name="Andreopoulos W."/>
            <person name="Pangilinan J."/>
            <person name="LaButti K."/>
            <person name="Riley R."/>
            <person name="Lipzen A."/>
            <person name="Clum A."/>
            <person name="Drula E."/>
            <person name="Henrissat B."/>
            <person name="Kohler A."/>
            <person name="Grigoriev I.V."/>
            <person name="Martin F.M."/>
            <person name="Hacquard S."/>
        </authorList>
    </citation>
    <scope>NUCLEOTIDE SEQUENCE</scope>
    <source>
        <strain evidence="2">MPI-CAGE-AT-0023</strain>
    </source>
</reference>
<keyword evidence="3" id="KW-1185">Reference proteome</keyword>
<evidence type="ECO:0000256" key="1">
    <source>
        <dbReference type="SAM" id="MobiDB-lite"/>
    </source>
</evidence>
<organism evidence="2 3">
    <name type="scientific">Fusarium redolens</name>
    <dbReference type="NCBI Taxonomy" id="48865"/>
    <lineage>
        <taxon>Eukaryota</taxon>
        <taxon>Fungi</taxon>
        <taxon>Dikarya</taxon>
        <taxon>Ascomycota</taxon>
        <taxon>Pezizomycotina</taxon>
        <taxon>Sordariomycetes</taxon>
        <taxon>Hypocreomycetidae</taxon>
        <taxon>Hypocreales</taxon>
        <taxon>Nectriaceae</taxon>
        <taxon>Fusarium</taxon>
        <taxon>Fusarium redolens species complex</taxon>
    </lineage>
</organism>
<evidence type="ECO:0000313" key="3">
    <source>
        <dbReference type="Proteomes" id="UP000720189"/>
    </source>
</evidence>
<name>A0A9P9R8S6_FUSRE</name>
<feature type="compositionally biased region" description="Basic and acidic residues" evidence="1">
    <location>
        <begin position="498"/>
        <end position="514"/>
    </location>
</feature>
<gene>
    <name evidence="2" type="ORF">BKA55DRAFT_682349</name>
</gene>